<dbReference type="Proteomes" id="UP001234798">
    <property type="component" value="Chromosome"/>
</dbReference>
<dbReference type="RefSeq" id="WP_306951037.1">
    <property type="nucleotide sequence ID" value="NZ_CP132976.1"/>
</dbReference>
<keyword evidence="1" id="KW-0472">Membrane</keyword>
<dbReference type="EMBL" id="CP132976">
    <property type="protein sequence ID" value="WMD23508.1"/>
    <property type="molecule type" value="Genomic_DNA"/>
</dbReference>
<organism evidence="2 3">
    <name type="scientific">Achromobacter seleniivolatilans</name>
    <dbReference type="NCBI Taxonomy" id="3047478"/>
    <lineage>
        <taxon>Bacteria</taxon>
        <taxon>Pseudomonadati</taxon>
        <taxon>Pseudomonadota</taxon>
        <taxon>Betaproteobacteria</taxon>
        <taxon>Burkholderiales</taxon>
        <taxon>Alcaligenaceae</taxon>
        <taxon>Achromobacter</taxon>
    </lineage>
</organism>
<keyword evidence="1" id="KW-0812">Transmembrane</keyword>
<accession>A0ABY9MA70</accession>
<gene>
    <name evidence="2" type="ORF">RAS12_14395</name>
</gene>
<sequence length="159" mass="16554">MNTADFSVLSDDLVVSLNPLRRSAHRARAVCTKLVGLAMPWNSSTANVQQRPRVRAVTGPARWPFPPVPVEEGTLTGQTGIVPVAVPAPTLAPSAVPQLAPSAPIAAAPAWSERSLGNATVEPVSAQVSMKSMVIDVVMVLSWGAIIPALMWLGAAAGF</sequence>
<name>A0ABY9MA70_9BURK</name>
<keyword evidence="1" id="KW-1133">Transmembrane helix</keyword>
<protein>
    <submittedName>
        <fullName evidence="2">Uncharacterized protein</fullName>
    </submittedName>
</protein>
<keyword evidence="3" id="KW-1185">Reference proteome</keyword>
<evidence type="ECO:0000313" key="3">
    <source>
        <dbReference type="Proteomes" id="UP001234798"/>
    </source>
</evidence>
<evidence type="ECO:0000256" key="1">
    <source>
        <dbReference type="SAM" id="Phobius"/>
    </source>
</evidence>
<feature type="transmembrane region" description="Helical" evidence="1">
    <location>
        <begin position="133"/>
        <end position="155"/>
    </location>
</feature>
<proteinExistence type="predicted"/>
<reference evidence="2 3" key="1">
    <citation type="submission" date="2023-08" db="EMBL/GenBank/DDBJ databases">
        <title>Achromobacter seleniivolatilans sp. nov., isolated from seleniferous soil.</title>
        <authorList>
            <person name="Zhang S."/>
            <person name="Li K."/>
            <person name="Peng J."/>
            <person name="Zhao Q."/>
            <person name="Wang H."/>
            <person name="Guo Y."/>
        </authorList>
    </citation>
    <scope>NUCLEOTIDE SEQUENCE [LARGE SCALE GENOMIC DNA]</scope>
    <source>
        <strain evidence="2 3">R39</strain>
    </source>
</reference>
<evidence type="ECO:0000313" key="2">
    <source>
        <dbReference type="EMBL" id="WMD23508.1"/>
    </source>
</evidence>